<protein>
    <submittedName>
        <fullName evidence="3">PEP-CTERM motif protein</fullName>
    </submittedName>
</protein>
<dbReference type="InterPro" id="IPR013424">
    <property type="entry name" value="Ice-binding_C"/>
</dbReference>
<dbReference type="OrthoDB" id="237017at2"/>
<feature type="domain" description="Ice-binding protein C-terminal" evidence="2">
    <location>
        <begin position="212"/>
        <end position="234"/>
    </location>
</feature>
<comment type="caution">
    <text evidence="3">The sequence shown here is derived from an EMBL/GenBank/DDBJ whole genome shotgun (WGS) entry which is preliminary data.</text>
</comment>
<accession>A0A5C6A770</accession>
<keyword evidence="4" id="KW-1185">Reference proteome</keyword>
<name>A0A5C6A770_9BACT</name>
<dbReference type="Pfam" id="PF07589">
    <property type="entry name" value="PEP-CTERM"/>
    <property type="match status" value="1"/>
</dbReference>
<sequence length="235" mass="23949" precursor="true">MVRLMKLQPWRLLAALLMTASPAAAAVTYTFDTDTAGGAFTSCCGGAGVSAAHDGAGGVLLTAGGGWSGQVAEWTLWDNSATDTPSDASVMAEIDAILANGGGVSFDVTVFTDEQVFSAAPGWFEVVFTSNGGGSGFHTETNSVALPTAPGGSATTTVTFPIVNGVGVDNDGVAEYTPGDSYRTFFVGLNNDGAAVQTATVHIDNIRFAALPVPEPGTLCLLAFGAAAVTFRRRR</sequence>
<proteinExistence type="predicted"/>
<organism evidence="3 4">
    <name type="scientific">Botrimarina colliarenosi</name>
    <dbReference type="NCBI Taxonomy" id="2528001"/>
    <lineage>
        <taxon>Bacteria</taxon>
        <taxon>Pseudomonadati</taxon>
        <taxon>Planctomycetota</taxon>
        <taxon>Planctomycetia</taxon>
        <taxon>Pirellulales</taxon>
        <taxon>Lacipirellulaceae</taxon>
        <taxon>Botrimarina</taxon>
    </lineage>
</organism>
<dbReference type="EMBL" id="SJPR01000005">
    <property type="protein sequence ID" value="TWT95217.1"/>
    <property type="molecule type" value="Genomic_DNA"/>
</dbReference>
<dbReference type="NCBIfam" id="TIGR02595">
    <property type="entry name" value="PEP_CTERM"/>
    <property type="match status" value="1"/>
</dbReference>
<dbReference type="AlphaFoldDB" id="A0A5C6A770"/>
<feature type="chain" id="PRO_5022803102" evidence="1">
    <location>
        <begin position="26"/>
        <end position="235"/>
    </location>
</feature>
<evidence type="ECO:0000259" key="2">
    <source>
        <dbReference type="Pfam" id="PF07589"/>
    </source>
</evidence>
<keyword evidence="1" id="KW-0732">Signal</keyword>
<gene>
    <name evidence="3" type="ORF">Pla108_33600</name>
</gene>
<dbReference type="Proteomes" id="UP000317421">
    <property type="component" value="Unassembled WGS sequence"/>
</dbReference>
<feature type="signal peptide" evidence="1">
    <location>
        <begin position="1"/>
        <end position="25"/>
    </location>
</feature>
<evidence type="ECO:0000313" key="4">
    <source>
        <dbReference type="Proteomes" id="UP000317421"/>
    </source>
</evidence>
<reference evidence="3 4" key="1">
    <citation type="submission" date="2019-02" db="EMBL/GenBank/DDBJ databases">
        <title>Deep-cultivation of Planctomycetes and their phenomic and genomic characterization uncovers novel biology.</title>
        <authorList>
            <person name="Wiegand S."/>
            <person name="Jogler M."/>
            <person name="Boedeker C."/>
            <person name="Pinto D."/>
            <person name="Vollmers J."/>
            <person name="Rivas-Marin E."/>
            <person name="Kohn T."/>
            <person name="Peeters S.H."/>
            <person name="Heuer A."/>
            <person name="Rast P."/>
            <person name="Oberbeckmann S."/>
            <person name="Bunk B."/>
            <person name="Jeske O."/>
            <person name="Meyerdierks A."/>
            <person name="Storesund J.E."/>
            <person name="Kallscheuer N."/>
            <person name="Luecker S."/>
            <person name="Lage O.M."/>
            <person name="Pohl T."/>
            <person name="Merkel B.J."/>
            <person name="Hornburger P."/>
            <person name="Mueller R.-W."/>
            <person name="Bruemmer F."/>
            <person name="Labrenz M."/>
            <person name="Spormann A.M."/>
            <person name="Op Den Camp H."/>
            <person name="Overmann J."/>
            <person name="Amann R."/>
            <person name="Jetten M.S.M."/>
            <person name="Mascher T."/>
            <person name="Medema M.H."/>
            <person name="Devos D.P."/>
            <person name="Kaster A.-K."/>
            <person name="Ovreas L."/>
            <person name="Rohde M."/>
            <person name="Galperin M.Y."/>
            <person name="Jogler C."/>
        </authorList>
    </citation>
    <scope>NUCLEOTIDE SEQUENCE [LARGE SCALE GENOMIC DNA]</scope>
    <source>
        <strain evidence="3 4">Pla108</strain>
    </source>
</reference>
<evidence type="ECO:0000256" key="1">
    <source>
        <dbReference type="SAM" id="SignalP"/>
    </source>
</evidence>
<evidence type="ECO:0000313" key="3">
    <source>
        <dbReference type="EMBL" id="TWT95217.1"/>
    </source>
</evidence>